<organism evidence="5 6">
    <name type="scientific">Chlorobaculum limnaeum</name>
    <dbReference type="NCBI Taxonomy" id="274537"/>
    <lineage>
        <taxon>Bacteria</taxon>
        <taxon>Pseudomonadati</taxon>
        <taxon>Chlorobiota</taxon>
        <taxon>Chlorobiia</taxon>
        <taxon>Chlorobiales</taxon>
        <taxon>Chlorobiaceae</taxon>
        <taxon>Chlorobaculum</taxon>
    </lineage>
</organism>
<dbReference type="EMBL" id="CP017305">
    <property type="protein sequence ID" value="AOS84096.1"/>
    <property type="molecule type" value="Genomic_DNA"/>
</dbReference>
<evidence type="ECO:0000256" key="1">
    <source>
        <dbReference type="ARBA" id="ARBA00023015"/>
    </source>
</evidence>
<dbReference type="AlphaFoldDB" id="A0A1D8CYX8"/>
<protein>
    <submittedName>
        <fullName evidence="5">Transcriptional regulator</fullName>
    </submittedName>
</protein>
<dbReference type="OrthoDB" id="9774673at2"/>
<accession>A0A1D8CYX8</accession>
<gene>
    <name evidence="5" type="ORF">BIU88_08080</name>
</gene>
<keyword evidence="1" id="KW-0805">Transcription regulation</keyword>
<dbReference type="SMART" id="SM00530">
    <property type="entry name" value="HTH_XRE"/>
    <property type="match status" value="1"/>
</dbReference>
<feature type="domain" description="HTH cro/C1-type" evidence="4">
    <location>
        <begin position="36"/>
        <end position="71"/>
    </location>
</feature>
<dbReference type="PROSITE" id="PS50943">
    <property type="entry name" value="HTH_CROC1"/>
    <property type="match status" value="1"/>
</dbReference>
<evidence type="ECO:0000259" key="4">
    <source>
        <dbReference type="PROSITE" id="PS50943"/>
    </source>
</evidence>
<dbReference type="KEGG" id="clz:BIU88_08080"/>
<keyword evidence="2" id="KW-0238">DNA-binding</keyword>
<dbReference type="PANTHER" id="PTHR36511:SF4">
    <property type="entry name" value="ANTITOXIN MQSA"/>
    <property type="match status" value="1"/>
</dbReference>
<keyword evidence="3" id="KW-0804">Transcription</keyword>
<dbReference type="Pfam" id="PF01381">
    <property type="entry name" value="HTH_3"/>
    <property type="match status" value="1"/>
</dbReference>
<name>A0A1D8CYX8_CHLLM</name>
<proteinExistence type="predicted"/>
<dbReference type="GO" id="GO:0003677">
    <property type="term" value="F:DNA binding"/>
    <property type="evidence" value="ECO:0007669"/>
    <property type="project" value="UniProtKB-KW"/>
</dbReference>
<dbReference type="CDD" id="cd00093">
    <property type="entry name" value="HTH_XRE"/>
    <property type="match status" value="1"/>
</dbReference>
<dbReference type="InterPro" id="IPR010982">
    <property type="entry name" value="Lambda_DNA-bd_dom_sf"/>
</dbReference>
<evidence type="ECO:0000256" key="3">
    <source>
        <dbReference type="ARBA" id="ARBA00023163"/>
    </source>
</evidence>
<dbReference type="InterPro" id="IPR001387">
    <property type="entry name" value="Cro/C1-type_HTH"/>
</dbReference>
<dbReference type="InterPro" id="IPR052359">
    <property type="entry name" value="HTH-type_reg/antitoxin"/>
</dbReference>
<dbReference type="STRING" id="274537.BIU88_08080"/>
<evidence type="ECO:0000256" key="2">
    <source>
        <dbReference type="ARBA" id="ARBA00023125"/>
    </source>
</evidence>
<sequence length="95" mass="10550">MSSTFESITKGLEEAVAYSQGNPVEVRTYHPQPVDVKSVRLQTKLTQNEFAATFGISVSTLRHWERGDRKPQGPALVLLNLVKKSPDTVLRVLAD</sequence>
<dbReference type="SUPFAM" id="SSF47413">
    <property type="entry name" value="lambda repressor-like DNA-binding domains"/>
    <property type="match status" value="1"/>
</dbReference>
<evidence type="ECO:0000313" key="5">
    <source>
        <dbReference type="EMBL" id="AOS84096.1"/>
    </source>
</evidence>
<dbReference type="RefSeq" id="WP_069810274.1">
    <property type="nucleotide sequence ID" value="NZ_CP017305.1"/>
</dbReference>
<dbReference type="Gene3D" id="1.10.260.40">
    <property type="entry name" value="lambda repressor-like DNA-binding domains"/>
    <property type="match status" value="1"/>
</dbReference>
<dbReference type="Proteomes" id="UP000095185">
    <property type="component" value="Chromosome"/>
</dbReference>
<reference evidence="5" key="1">
    <citation type="submission" date="2016-09" db="EMBL/GenBank/DDBJ databases">
        <title>Genome sequence of Chlorobaculum limnaeum.</title>
        <authorList>
            <person name="Liu Z."/>
            <person name="Tank M."/>
            <person name="Bryant D.A."/>
        </authorList>
    </citation>
    <scope>NUCLEOTIDE SEQUENCE [LARGE SCALE GENOMIC DNA]</scope>
    <source>
        <strain evidence="5">DSM 1677</strain>
    </source>
</reference>
<evidence type="ECO:0000313" key="6">
    <source>
        <dbReference type="Proteomes" id="UP000095185"/>
    </source>
</evidence>
<keyword evidence="6" id="KW-1185">Reference proteome</keyword>
<dbReference type="PANTHER" id="PTHR36511">
    <property type="entry name" value="MERR FAMILY BACTERIAL REGULATORY PROTEIN"/>
    <property type="match status" value="1"/>
</dbReference>